<dbReference type="CDD" id="cd03747">
    <property type="entry name" value="Ntn_PGA_like"/>
    <property type="match status" value="1"/>
</dbReference>
<evidence type="ECO:0000256" key="5">
    <source>
        <dbReference type="PIRSR" id="PIRSR001227-2"/>
    </source>
</evidence>
<dbReference type="PANTHER" id="PTHR34218">
    <property type="entry name" value="PEPTIDASE S45 PENICILLIN AMIDASE"/>
    <property type="match status" value="1"/>
</dbReference>
<organism evidence="6 7">
    <name type="scientific">Sphingomonas pokkalii</name>
    <dbReference type="NCBI Taxonomy" id="2175090"/>
    <lineage>
        <taxon>Bacteria</taxon>
        <taxon>Pseudomonadati</taxon>
        <taxon>Pseudomonadota</taxon>
        <taxon>Alphaproteobacteria</taxon>
        <taxon>Sphingomonadales</taxon>
        <taxon>Sphingomonadaceae</taxon>
        <taxon>Sphingomonas</taxon>
    </lineage>
</organism>
<dbReference type="Proteomes" id="UP000245890">
    <property type="component" value="Unassembled WGS sequence"/>
</dbReference>
<keyword evidence="7" id="KW-1185">Reference proteome</keyword>
<feature type="binding site" evidence="5">
    <location>
        <position position="335"/>
    </location>
    <ligand>
        <name>Ca(2+)</name>
        <dbReference type="ChEBI" id="CHEBI:29108"/>
    </ligand>
</feature>
<dbReference type="InterPro" id="IPR043146">
    <property type="entry name" value="Penicillin_amidase_N_B-knob"/>
</dbReference>
<sequence length="794" mass="86243">MIHPRRALLQSCAAIACAGWGSTAMARIGRTKPARRVNAMGIRGPVTIADDAWGVPHIRASSIPDAYFGQGYVVARDRLFQIDLQLRRDLGRLAEAFGARFVPHDHAARLRLYRGDVDAELASLPADVAACARAYVDGINARIAELEADPSLLPPEYGVLQLRPLHWHIADLVRIRSGDMGSTADEVRRAQLAARGLLDLDALIAPLAWDWKPRLPEGLDLAAVSKADLGILGETEGPLPWSDAVLAYYDPVYDRLDREAHGSNAWTISAARSATGRPILANDPHLGIGGFSPRHLAHLTAPGFDVIGAGSPGMPGIMQGHTDYYAFGRTNSHIDQEDLYVLELKPDDPECYRHQGQWKRFATVTEVIRVKDAADVVVTVRTAEHGPVLLHDPARHRATAMASVSLRPGANMTFAIIALNLARNWDELAQAARLHVAPTNLHYADIDGNIGWRLLGHVPVRTRHDGLLPVPGDGQYDWQGILPAAEMPSLRNPESGWFASANQFNLPPDWSPGKRVTSFTWNAPYRYDRIAQVLGRPGRHGLNDSVALQHDDLSLPAQALVPLLPRGLEGTAAQAAAMLRGWDARLGVDSAPAALFEMLWIELGKACLEAIVPEAARDLVKSIDPRPMLALLTRPDARLGAQPEAARDALLAASLGRAWEAALRTFGADPADWRWGDAHRVVLRHPLSSRPAIAAALPAIEGGRSGGDGFTVMARGYVAARDCTVSHGASFLVVCDVGNWDASRVLALPGQSIDPRSPHYRDSYAPWLAGQARPFPFSRQAVDAHVRHVTELHP</sequence>
<evidence type="ECO:0000313" key="6">
    <source>
        <dbReference type="EMBL" id="PVX31396.1"/>
    </source>
</evidence>
<dbReference type="Gene3D" id="1.10.1400.10">
    <property type="match status" value="1"/>
</dbReference>
<dbReference type="GO" id="GO:0016811">
    <property type="term" value="F:hydrolase activity, acting on carbon-nitrogen (but not peptide) bonds, in linear amides"/>
    <property type="evidence" value="ECO:0007669"/>
    <property type="project" value="InterPro"/>
</dbReference>
<keyword evidence="3" id="KW-0865">Zymogen</keyword>
<feature type="binding site" evidence="5">
    <location>
        <position position="186"/>
    </location>
    <ligand>
        <name>Ca(2+)</name>
        <dbReference type="ChEBI" id="CHEBI:29108"/>
    </ligand>
</feature>
<keyword evidence="2" id="KW-0378">Hydrolase</keyword>
<comment type="caution">
    <text evidence="6">The sequence shown here is derived from an EMBL/GenBank/DDBJ whole genome shotgun (WGS) entry which is preliminary data.</text>
</comment>
<dbReference type="PIRSF" id="PIRSF001227">
    <property type="entry name" value="Pen_acylase"/>
    <property type="match status" value="1"/>
</dbReference>
<dbReference type="PROSITE" id="PS51257">
    <property type="entry name" value="PROKAR_LIPOPROTEIN"/>
    <property type="match status" value="1"/>
</dbReference>
<dbReference type="InterPro" id="IPR002692">
    <property type="entry name" value="S45"/>
</dbReference>
<dbReference type="EMBL" id="QENQ01000001">
    <property type="protein sequence ID" value="PVX31396.1"/>
    <property type="molecule type" value="Genomic_DNA"/>
</dbReference>
<dbReference type="GO" id="GO:0017000">
    <property type="term" value="P:antibiotic biosynthetic process"/>
    <property type="evidence" value="ECO:0007669"/>
    <property type="project" value="InterPro"/>
</dbReference>
<dbReference type="InterPro" id="IPR023343">
    <property type="entry name" value="Penicillin_amidase_dom1"/>
</dbReference>
<dbReference type="Gene3D" id="2.30.120.10">
    <property type="match status" value="1"/>
</dbReference>
<evidence type="ECO:0000313" key="7">
    <source>
        <dbReference type="Proteomes" id="UP000245890"/>
    </source>
</evidence>
<evidence type="ECO:0000256" key="1">
    <source>
        <dbReference type="ARBA" id="ARBA00006586"/>
    </source>
</evidence>
<protein>
    <submittedName>
        <fullName evidence="6">Penicillin acylase family protein</fullName>
    </submittedName>
</protein>
<dbReference type="InterPro" id="IPR014395">
    <property type="entry name" value="Pen/GL7ACA/AHL_acylase"/>
</dbReference>
<comment type="cofactor">
    <cofactor evidence="5">
        <name>Ca(2+)</name>
        <dbReference type="ChEBI" id="CHEBI:29108"/>
    </cofactor>
    <text evidence="5">Binds 1 Ca(2+) ion per dimer.</text>
</comment>
<keyword evidence="5" id="KW-0479">Metal-binding</keyword>
<accession>A0A2U0SJ60</accession>
<dbReference type="GO" id="GO:0046872">
    <property type="term" value="F:metal ion binding"/>
    <property type="evidence" value="ECO:0007669"/>
    <property type="project" value="UniProtKB-KW"/>
</dbReference>
<evidence type="ECO:0000256" key="2">
    <source>
        <dbReference type="ARBA" id="ARBA00022801"/>
    </source>
</evidence>
<evidence type="ECO:0000256" key="4">
    <source>
        <dbReference type="PIRSR" id="PIRSR001227-1"/>
    </source>
</evidence>
<dbReference type="AlphaFoldDB" id="A0A2U0SJ60"/>
<dbReference type="Gene3D" id="3.60.20.10">
    <property type="entry name" value="Glutamine Phosphoribosylpyrophosphate, subunit 1, domain 1"/>
    <property type="match status" value="1"/>
</dbReference>
<reference evidence="6 7" key="1">
    <citation type="submission" date="2018-05" db="EMBL/GenBank/DDBJ databases">
        <title>Description of Sphingomonas pokkalii sp nov, isolated from the rhizosphere of saline tolerant pokkali rice and its draft genome analysis.</title>
        <authorList>
            <person name="Menon R."/>
            <person name="Kumari S."/>
            <person name="Rameshkumar N."/>
        </authorList>
    </citation>
    <scope>NUCLEOTIDE SEQUENCE [LARGE SCALE GENOMIC DNA]</scope>
    <source>
        <strain evidence="6 7">L3B27</strain>
    </source>
</reference>
<keyword evidence="5" id="KW-0106">Calcium</keyword>
<dbReference type="PANTHER" id="PTHR34218:SF4">
    <property type="entry name" value="ACYL-HOMOSERINE LACTONE ACYLASE QUIP"/>
    <property type="match status" value="1"/>
</dbReference>
<evidence type="ECO:0000256" key="3">
    <source>
        <dbReference type="ARBA" id="ARBA00023145"/>
    </source>
</evidence>
<dbReference type="SUPFAM" id="SSF56235">
    <property type="entry name" value="N-terminal nucleophile aminohydrolases (Ntn hydrolases)"/>
    <property type="match status" value="1"/>
</dbReference>
<dbReference type="InterPro" id="IPR043147">
    <property type="entry name" value="Penicillin_amidase_A-knob"/>
</dbReference>
<dbReference type="InterPro" id="IPR029055">
    <property type="entry name" value="Ntn_hydrolases_N"/>
</dbReference>
<comment type="similarity">
    <text evidence="1">Belongs to the peptidase S45 family.</text>
</comment>
<gene>
    <name evidence="6" type="ORF">DD559_07515</name>
</gene>
<feature type="active site" description="Nucleophile" evidence="4">
    <location>
        <position position="263"/>
    </location>
</feature>
<feature type="binding site" evidence="5">
    <location>
        <position position="338"/>
    </location>
    <ligand>
        <name>Ca(2+)</name>
        <dbReference type="ChEBI" id="CHEBI:29108"/>
    </ligand>
</feature>
<dbReference type="Pfam" id="PF01804">
    <property type="entry name" value="Penicil_amidase"/>
    <property type="match status" value="1"/>
</dbReference>
<dbReference type="OrthoDB" id="9760084at2"/>
<proteinExistence type="inferred from homology"/>
<dbReference type="Gene3D" id="1.10.439.10">
    <property type="entry name" value="Penicillin Amidohydrolase, domain 1"/>
    <property type="match status" value="1"/>
</dbReference>
<name>A0A2U0SJ60_9SPHN</name>